<dbReference type="OrthoDB" id="602251at2759"/>
<proteinExistence type="predicted"/>
<evidence type="ECO:0000313" key="3">
    <source>
        <dbReference type="EMBL" id="KAF0912014.1"/>
    </source>
</evidence>
<feature type="compositionally biased region" description="Polar residues" evidence="1">
    <location>
        <begin position="121"/>
        <end position="131"/>
    </location>
</feature>
<feature type="region of interest" description="Disordered" evidence="1">
    <location>
        <begin position="1"/>
        <end position="28"/>
    </location>
</feature>
<dbReference type="EMBL" id="SPHZ02000006">
    <property type="protein sequence ID" value="KAF0912014.1"/>
    <property type="molecule type" value="Genomic_DNA"/>
</dbReference>
<feature type="region of interest" description="Disordered" evidence="1">
    <location>
        <begin position="559"/>
        <end position="579"/>
    </location>
</feature>
<dbReference type="Proteomes" id="UP000479710">
    <property type="component" value="Unassembled WGS sequence"/>
</dbReference>
<feature type="region of interest" description="Disordered" evidence="1">
    <location>
        <begin position="110"/>
        <end position="147"/>
    </location>
</feature>
<dbReference type="Pfam" id="PF13968">
    <property type="entry name" value="DUF4220"/>
    <property type="match status" value="1"/>
</dbReference>
<accession>A0A6G1DIG1</accession>
<evidence type="ECO:0000313" key="4">
    <source>
        <dbReference type="Proteomes" id="UP000479710"/>
    </source>
</evidence>
<feature type="compositionally biased region" description="Basic and acidic residues" evidence="1">
    <location>
        <begin position="19"/>
        <end position="28"/>
    </location>
</feature>
<feature type="compositionally biased region" description="Polar residues" evidence="1">
    <location>
        <begin position="561"/>
        <end position="579"/>
    </location>
</feature>
<name>A0A6G1DIG1_9ORYZ</name>
<protein>
    <recommendedName>
        <fullName evidence="2">DUF4220 domain-containing protein</fullName>
    </recommendedName>
</protein>
<dbReference type="PANTHER" id="PTHR31325">
    <property type="entry name" value="OS01G0798800 PROTEIN-RELATED"/>
    <property type="match status" value="1"/>
</dbReference>
<comment type="caution">
    <text evidence="3">The sequence shown here is derived from an EMBL/GenBank/DDBJ whole genome shotgun (WGS) entry which is preliminary data.</text>
</comment>
<feature type="compositionally biased region" description="Low complexity" evidence="1">
    <location>
        <begin position="132"/>
        <end position="143"/>
    </location>
</feature>
<gene>
    <name evidence="3" type="ORF">E2562_012820</name>
</gene>
<evidence type="ECO:0000259" key="2">
    <source>
        <dbReference type="Pfam" id="PF13968"/>
    </source>
</evidence>
<dbReference type="AlphaFoldDB" id="A0A6G1DIG1"/>
<sequence length="579" mass="65947">MGRGPRGRLGYVKGRRKREGKERRQSKLRREEANRLRVLQIVVRRQEIQAAILIFIPGVVKCVEKPWALKNASINSLVRSAGSKKNVDIIGSINWVREYVEAAARYIQRDGDNADERGGSDQPNARQEIATSSPKSESSSTCSGDLEDEIDDKPYILFVDVAYTFDERLKSLKDMAHKQDEAHSLIKKELSRAFDRLYTKHQVYRGTKIFKDWSWRCWCGTLIRSVTLHLSFAAVPLFHKSHREAYDGTDVKVTYAWLCCTVALDVIVGIWIDLTFFSSLPWPDQVSQYNPIGYLARNKRHPWVRKAASFLVCRDYLDQLWCMEPCESSSSSGVTKLVHAHIVDGWRRYIKVDDDDETNTATATYRRFNNTRGQWTLEREDCDHMAWSLERQFDETVLIWHLATDFCFYNSDGSPGHKYGAAAAAGAVCAAACHETARRCREMSNYMANLLFVNPDMLMAGARRGLFRAAYGELEELLKNDDGKTTNDNLPLDGCRELTKKIIQLTTHTEGQLSDGDIVFFASMLFEQLTRLADDKGEEQMWKILQRTEQKKGNEMHITVGASSSSTSPARETTGDNNM</sequence>
<keyword evidence="4" id="KW-1185">Reference proteome</keyword>
<dbReference type="InterPro" id="IPR025315">
    <property type="entry name" value="DUF4220"/>
</dbReference>
<organism evidence="3 4">
    <name type="scientific">Oryza meyeriana var. granulata</name>
    <dbReference type="NCBI Taxonomy" id="110450"/>
    <lineage>
        <taxon>Eukaryota</taxon>
        <taxon>Viridiplantae</taxon>
        <taxon>Streptophyta</taxon>
        <taxon>Embryophyta</taxon>
        <taxon>Tracheophyta</taxon>
        <taxon>Spermatophyta</taxon>
        <taxon>Magnoliopsida</taxon>
        <taxon>Liliopsida</taxon>
        <taxon>Poales</taxon>
        <taxon>Poaceae</taxon>
        <taxon>BOP clade</taxon>
        <taxon>Oryzoideae</taxon>
        <taxon>Oryzeae</taxon>
        <taxon>Oryzinae</taxon>
        <taxon>Oryza</taxon>
        <taxon>Oryza meyeriana</taxon>
    </lineage>
</organism>
<feature type="compositionally biased region" description="Basic and acidic residues" evidence="1">
    <location>
        <begin position="110"/>
        <end position="119"/>
    </location>
</feature>
<evidence type="ECO:0000256" key="1">
    <source>
        <dbReference type="SAM" id="MobiDB-lite"/>
    </source>
</evidence>
<feature type="domain" description="DUF4220" evidence="2">
    <location>
        <begin position="45"/>
        <end position="267"/>
    </location>
</feature>
<reference evidence="3 4" key="1">
    <citation type="submission" date="2019-11" db="EMBL/GenBank/DDBJ databases">
        <title>Whole genome sequence of Oryza granulata.</title>
        <authorList>
            <person name="Li W."/>
        </authorList>
    </citation>
    <scope>NUCLEOTIDE SEQUENCE [LARGE SCALE GENOMIC DNA]</scope>
    <source>
        <strain evidence="4">cv. Menghai</strain>
        <tissue evidence="3">Leaf</tissue>
    </source>
</reference>